<feature type="transmembrane region" description="Helical" evidence="6">
    <location>
        <begin position="29"/>
        <end position="51"/>
    </location>
</feature>
<dbReference type="Pfam" id="PF02656">
    <property type="entry name" value="DUF202"/>
    <property type="match status" value="1"/>
</dbReference>
<evidence type="ECO:0000313" key="9">
    <source>
        <dbReference type="Proteomes" id="UP000037247"/>
    </source>
</evidence>
<dbReference type="Proteomes" id="UP000037247">
    <property type="component" value="Unassembled WGS sequence"/>
</dbReference>
<keyword evidence="2" id="KW-1003">Cell membrane</keyword>
<reference evidence="8 9" key="1">
    <citation type="submission" date="2015-05" db="EMBL/GenBank/DDBJ databases">
        <title>Draft genome sequence of the bacterium Gordonia jacobaea a new member of the Gordonia genus.</title>
        <authorList>
            <person name="Jimenez-Galisteo G."/>
            <person name="Dominguez A."/>
            <person name="Munoz E."/>
            <person name="Vinas M."/>
        </authorList>
    </citation>
    <scope>NUCLEOTIDE SEQUENCE [LARGE SCALE GENOMIC DNA]</scope>
    <source>
        <strain evidence="9">mv1</strain>
    </source>
</reference>
<dbReference type="PANTHER" id="PTHR34187">
    <property type="entry name" value="FGR18P"/>
    <property type="match status" value="1"/>
</dbReference>
<dbReference type="RefSeq" id="WP_049699251.1">
    <property type="nucleotide sequence ID" value="NZ_CBDRLS010000005.1"/>
</dbReference>
<keyword evidence="4 6" id="KW-1133">Transmembrane helix</keyword>
<comment type="subcellular location">
    <subcellularLocation>
        <location evidence="1">Cell membrane</location>
        <topology evidence="1">Multi-pass membrane protein</topology>
    </subcellularLocation>
</comment>
<evidence type="ECO:0000259" key="7">
    <source>
        <dbReference type="Pfam" id="PF02656"/>
    </source>
</evidence>
<keyword evidence="3 6" id="KW-0812">Transmembrane</keyword>
<keyword evidence="5 6" id="KW-0472">Membrane</keyword>
<evidence type="ECO:0000256" key="1">
    <source>
        <dbReference type="ARBA" id="ARBA00004651"/>
    </source>
</evidence>
<feature type="transmembrane region" description="Helical" evidence="6">
    <location>
        <begin position="57"/>
        <end position="79"/>
    </location>
</feature>
<organism evidence="8 9">
    <name type="scientific">Gordonia jacobaea</name>
    <dbReference type="NCBI Taxonomy" id="122202"/>
    <lineage>
        <taxon>Bacteria</taxon>
        <taxon>Bacillati</taxon>
        <taxon>Actinomycetota</taxon>
        <taxon>Actinomycetes</taxon>
        <taxon>Mycobacteriales</taxon>
        <taxon>Gordoniaceae</taxon>
        <taxon>Gordonia</taxon>
    </lineage>
</organism>
<dbReference type="EMBL" id="LDTZ01000017">
    <property type="protein sequence ID" value="KNA91078.1"/>
    <property type="molecule type" value="Genomic_DNA"/>
</dbReference>
<dbReference type="InterPro" id="IPR003807">
    <property type="entry name" value="DUF202"/>
</dbReference>
<feature type="transmembrane region" description="Helical" evidence="6">
    <location>
        <begin position="99"/>
        <end position="122"/>
    </location>
</feature>
<evidence type="ECO:0000313" key="8">
    <source>
        <dbReference type="EMBL" id="KNA91078.1"/>
    </source>
</evidence>
<feature type="domain" description="DUF202" evidence="7">
    <location>
        <begin position="20"/>
        <end position="84"/>
    </location>
</feature>
<dbReference type="InterPro" id="IPR052053">
    <property type="entry name" value="IM_YidH-like"/>
</dbReference>
<dbReference type="PANTHER" id="PTHR34187:SF2">
    <property type="entry name" value="DUF202 DOMAIN-CONTAINING PROTEIN"/>
    <property type="match status" value="1"/>
</dbReference>
<accession>A0ABR5IBU1</accession>
<protein>
    <submittedName>
        <fullName evidence="8">Membrane protein</fullName>
    </submittedName>
</protein>
<comment type="caution">
    <text evidence="8">The sequence shown here is derived from an EMBL/GenBank/DDBJ whole genome shotgun (WGS) entry which is preliminary data.</text>
</comment>
<proteinExistence type="predicted"/>
<evidence type="ECO:0000256" key="6">
    <source>
        <dbReference type="SAM" id="Phobius"/>
    </source>
</evidence>
<sequence length="124" mass="13217">MPDNATNESSVAPPREPDYRFTLANERTFLAWQRTALGLLAAAIAALQFLPDPTHPAFRYGLGLALGLLAIVVSAGGLIRWKQNDDAIRHERPLPRSSLIAVLGVALTVIAAAAVITALIVARP</sequence>
<keyword evidence="9" id="KW-1185">Reference proteome</keyword>
<evidence type="ECO:0000256" key="5">
    <source>
        <dbReference type="ARBA" id="ARBA00023136"/>
    </source>
</evidence>
<evidence type="ECO:0000256" key="3">
    <source>
        <dbReference type="ARBA" id="ARBA00022692"/>
    </source>
</evidence>
<evidence type="ECO:0000256" key="4">
    <source>
        <dbReference type="ARBA" id="ARBA00022989"/>
    </source>
</evidence>
<evidence type="ECO:0000256" key="2">
    <source>
        <dbReference type="ARBA" id="ARBA00022475"/>
    </source>
</evidence>
<gene>
    <name evidence="8" type="ORF">ABW18_12335</name>
</gene>
<name>A0ABR5IBU1_9ACTN</name>